<comment type="caution">
    <text evidence="1">The sequence shown here is derived from an EMBL/GenBank/DDBJ whole genome shotgun (WGS) entry which is preliminary data.</text>
</comment>
<dbReference type="Pfam" id="PF14646">
    <property type="entry name" value="MYCBPAP"/>
    <property type="match status" value="1"/>
</dbReference>
<sequence length="421" mass="49468">MYLLFRPDINDLIVIGSKPKPPPPKTPDLPKITLSTILSRVEEATASIYALRINNTIFVKDIPDQKVSFLRTMQKEPWHECCNTWSYYFNTPANRAGRCKLYVKNLGTVMIRYCWRRVKRPLPFIPEEPLEQVFFFNKNEDVLFPGQAKELFFTFISDKPGVYNEIWELSTCNVCFFDTMNEKFLINLTADSVENMERIKRKADKLAGKINNLATRNLIVTIIDEAIAVAISVEPQTYPYKKLLLEKEMFIMKNPVCFYHQTEVLNLSNLYTEMVPNKEWDLSITSWRAAMMDKGFDERMKYYELLRKSHLDLLKPWYEGEDLRKEKYRAVTLLLGQLADKFEGEHQKIRRLVLNLPEEMDVTQKSTMSNLILETSAMNSTIRNIFYVKIYEHVADTIEMCAGILSSLDLNRWIQFDFCRW</sequence>
<accession>A0AAV1JA34</accession>
<dbReference type="Proteomes" id="UP001497472">
    <property type="component" value="Unassembled WGS sequence"/>
</dbReference>
<dbReference type="InterPro" id="IPR032707">
    <property type="entry name" value="MYCBPAP"/>
</dbReference>
<dbReference type="EMBL" id="CAVLEF010000007">
    <property type="protein sequence ID" value="CAK1546233.1"/>
    <property type="molecule type" value="Genomic_DNA"/>
</dbReference>
<evidence type="ECO:0008006" key="3">
    <source>
        <dbReference type="Google" id="ProtNLM"/>
    </source>
</evidence>
<name>A0AAV1JA34_9NEOP</name>
<reference evidence="1 2" key="1">
    <citation type="submission" date="2023-11" db="EMBL/GenBank/DDBJ databases">
        <authorList>
            <person name="Okamura Y."/>
        </authorList>
    </citation>
    <scope>NUCLEOTIDE SEQUENCE [LARGE SCALE GENOMIC DNA]</scope>
</reference>
<evidence type="ECO:0000313" key="1">
    <source>
        <dbReference type="EMBL" id="CAK1546233.1"/>
    </source>
</evidence>
<evidence type="ECO:0000313" key="2">
    <source>
        <dbReference type="Proteomes" id="UP001497472"/>
    </source>
</evidence>
<dbReference type="PANTHER" id="PTHR48421">
    <property type="entry name" value="MYCBP-ASSOCIATED PROTEIN"/>
    <property type="match status" value="1"/>
</dbReference>
<protein>
    <recommendedName>
        <fullName evidence="3">MYCBP-associated protein</fullName>
    </recommendedName>
</protein>
<proteinExistence type="predicted"/>
<gene>
    <name evidence="1" type="ORF">LNINA_LOCUS5821</name>
</gene>
<dbReference type="AlphaFoldDB" id="A0AAV1JA34"/>
<organism evidence="1 2">
    <name type="scientific">Leptosia nina</name>
    <dbReference type="NCBI Taxonomy" id="320188"/>
    <lineage>
        <taxon>Eukaryota</taxon>
        <taxon>Metazoa</taxon>
        <taxon>Ecdysozoa</taxon>
        <taxon>Arthropoda</taxon>
        <taxon>Hexapoda</taxon>
        <taxon>Insecta</taxon>
        <taxon>Pterygota</taxon>
        <taxon>Neoptera</taxon>
        <taxon>Endopterygota</taxon>
        <taxon>Lepidoptera</taxon>
        <taxon>Glossata</taxon>
        <taxon>Ditrysia</taxon>
        <taxon>Papilionoidea</taxon>
        <taxon>Pieridae</taxon>
        <taxon>Pierinae</taxon>
        <taxon>Leptosia</taxon>
    </lineage>
</organism>
<dbReference type="PANTHER" id="PTHR48421:SF1">
    <property type="entry name" value="MYCBP-ASSOCIATED PROTEIN"/>
    <property type="match status" value="1"/>
</dbReference>
<keyword evidence="2" id="KW-1185">Reference proteome</keyword>